<gene>
    <name evidence="1" type="ORF">SAMN05216557_103251</name>
</gene>
<organism evidence="1 2">
    <name type="scientific">Sphingomonas carotinifaciens</name>
    <dbReference type="NCBI Taxonomy" id="1166323"/>
    <lineage>
        <taxon>Bacteria</taxon>
        <taxon>Pseudomonadati</taxon>
        <taxon>Pseudomonadota</taxon>
        <taxon>Alphaproteobacteria</taxon>
        <taxon>Sphingomonadales</taxon>
        <taxon>Sphingomonadaceae</taxon>
        <taxon>Sphingomonas</taxon>
    </lineage>
</organism>
<evidence type="ECO:0000313" key="2">
    <source>
        <dbReference type="Proteomes" id="UP000323502"/>
    </source>
</evidence>
<keyword evidence="2" id="KW-1185">Reference proteome</keyword>
<proteinExistence type="predicted"/>
<accession>A0A1G7KTY0</accession>
<dbReference type="EMBL" id="FNBI01000003">
    <property type="protein sequence ID" value="SDF40665.1"/>
    <property type="molecule type" value="Genomic_DNA"/>
</dbReference>
<evidence type="ECO:0000313" key="1">
    <source>
        <dbReference type="EMBL" id="SDF40665.1"/>
    </source>
</evidence>
<reference evidence="1 2" key="1">
    <citation type="submission" date="2016-10" db="EMBL/GenBank/DDBJ databases">
        <authorList>
            <person name="Varghese N."/>
            <person name="Submissions S."/>
        </authorList>
    </citation>
    <scope>NUCLEOTIDE SEQUENCE [LARGE SCALE GENOMIC DNA]</scope>
    <source>
        <strain evidence="1 2">S7-754</strain>
    </source>
</reference>
<dbReference type="Proteomes" id="UP000323502">
    <property type="component" value="Unassembled WGS sequence"/>
</dbReference>
<dbReference type="RefSeq" id="WP_249042525.1">
    <property type="nucleotide sequence ID" value="NZ_JACIEY010000002.1"/>
</dbReference>
<sequence length="212" mass="23772">MIARGLRIAIMATEEGTTDLPEQRDWKKPERNDPALTRCERKHYDVRIGALTDAQYWNGRARGMGGILTSGATENLLAIPGTSYYGENIFVHEFSHAILNAVEQVDPLLYQRVERAYAAAMAAGLWKGEYGSTTVHKYWAEGTQYWFNSNMVARFGAVTVLSDADLRRYDPALSDVLRQVYGDRHRLTADLFFEHPARVPPGAAPAFTAEEC</sequence>
<name>A0A1G7KTY0_9SPHN</name>
<protein>
    <recommendedName>
        <fullName evidence="3">Glycoside hydrolase</fullName>
    </recommendedName>
</protein>
<dbReference type="AlphaFoldDB" id="A0A1G7KTY0"/>
<evidence type="ECO:0008006" key="3">
    <source>
        <dbReference type="Google" id="ProtNLM"/>
    </source>
</evidence>